<sequence length="332" mass="37468">MEGKLIFCSDAILRFQSDYDETAAVPLLSIQNAIANTDPFFLLRFFHHTVLIEEGTTLASIFLAIEPWKALLAAYLDRDVGAYIDEVRKPSGPTTWDIEWIGIDRRSSVYRAYKRQDMEEGEDFSTYFNRERFPTDEFDIESSCDASGFIKGDKERWSISGDVHEIKNLPVILYSKQTLMTSPKDGLLKKNVSGVKSSKHSCFVYGDTSFSFSEVMEAIFISGLFFYAPRDAASSLDELKASLTGLEEELAEEPETESADNETDKEPTIIVAEGAFDSLAAHMESEKEEWQSIKKLCQREGDLPIRIGSIKMSEPPELRLCGKIIQSVRDLE</sequence>
<name>A0A701YW11_SALER</name>
<reference evidence="1" key="2">
    <citation type="submission" date="2018-07" db="EMBL/GenBank/DDBJ databases">
        <authorList>
            <consortium name="NCBI Pathogen Detection Project"/>
        </authorList>
    </citation>
    <scope>NUCLEOTIDE SEQUENCE</scope>
    <source>
        <strain evidence="1">973-77</strain>
    </source>
</reference>
<reference evidence="1" key="1">
    <citation type="journal article" date="2018" name="Genome Biol.">
        <title>SKESA: strategic k-mer extension for scrupulous assemblies.</title>
        <authorList>
            <person name="Souvorov A."/>
            <person name="Agarwala R."/>
            <person name="Lipman D.J."/>
        </authorList>
    </citation>
    <scope>NUCLEOTIDE SEQUENCE</scope>
    <source>
        <strain evidence="1">973-77</strain>
    </source>
</reference>
<proteinExistence type="predicted"/>
<dbReference type="EMBL" id="DAAMGL010000005">
    <property type="protein sequence ID" value="HAC6565227.1"/>
    <property type="molecule type" value="Genomic_DNA"/>
</dbReference>
<accession>A0A701YW11</accession>
<dbReference type="RefSeq" id="WP_079779587.1">
    <property type="nucleotide sequence ID" value="NZ_MXNZ01000009.1"/>
</dbReference>
<evidence type="ECO:0000313" key="1">
    <source>
        <dbReference type="EMBL" id="HAC6565227.1"/>
    </source>
</evidence>
<protein>
    <submittedName>
        <fullName evidence="1">Uncharacterized protein</fullName>
    </submittedName>
</protein>
<comment type="caution">
    <text evidence="1">The sequence shown here is derived from an EMBL/GenBank/DDBJ whole genome shotgun (WGS) entry which is preliminary data.</text>
</comment>
<gene>
    <name evidence="1" type="ORF">G0B48_08400</name>
</gene>
<organism evidence="1">
    <name type="scientific">Salmonella enterica</name>
    <name type="common">Salmonella choleraesuis</name>
    <dbReference type="NCBI Taxonomy" id="28901"/>
    <lineage>
        <taxon>Bacteria</taxon>
        <taxon>Pseudomonadati</taxon>
        <taxon>Pseudomonadota</taxon>
        <taxon>Gammaproteobacteria</taxon>
        <taxon>Enterobacterales</taxon>
        <taxon>Enterobacteriaceae</taxon>
        <taxon>Salmonella</taxon>
    </lineage>
</organism>
<dbReference type="AlphaFoldDB" id="A0A701YW11"/>